<keyword evidence="4 6" id="KW-0274">FAD</keyword>
<dbReference type="PANTHER" id="PTHR43292">
    <property type="entry name" value="ACYL-COA DEHYDROGENASE"/>
    <property type="match status" value="1"/>
</dbReference>
<dbReference type="GO" id="GO:0005886">
    <property type="term" value="C:plasma membrane"/>
    <property type="evidence" value="ECO:0007669"/>
    <property type="project" value="TreeGrafter"/>
</dbReference>
<evidence type="ECO:0000256" key="1">
    <source>
        <dbReference type="ARBA" id="ARBA00001974"/>
    </source>
</evidence>
<dbReference type="Pfam" id="PF00441">
    <property type="entry name" value="Acyl-CoA_dh_1"/>
    <property type="match status" value="1"/>
</dbReference>
<evidence type="ECO:0000256" key="2">
    <source>
        <dbReference type="ARBA" id="ARBA00009347"/>
    </source>
</evidence>
<dbReference type="InterPro" id="IPR036250">
    <property type="entry name" value="AcylCo_DH-like_C"/>
</dbReference>
<accession>A0A511DE60</accession>
<dbReference type="InterPro" id="IPR009100">
    <property type="entry name" value="AcylCoA_DH/oxidase_NM_dom_sf"/>
</dbReference>
<comment type="cofactor">
    <cofactor evidence="1 6">
        <name>FAD</name>
        <dbReference type="ChEBI" id="CHEBI:57692"/>
    </cofactor>
</comment>
<dbReference type="InterPro" id="IPR046373">
    <property type="entry name" value="Acyl-CoA_Oxase/DH_mid-dom_sf"/>
</dbReference>
<dbReference type="InterPro" id="IPR037069">
    <property type="entry name" value="AcylCoA_DH/ox_N_sf"/>
</dbReference>
<organism evidence="10 11">
    <name type="scientific">Pseudonocardia sulfidoxydans NBRC 16205</name>
    <dbReference type="NCBI Taxonomy" id="1223511"/>
    <lineage>
        <taxon>Bacteria</taxon>
        <taxon>Bacillati</taxon>
        <taxon>Actinomycetota</taxon>
        <taxon>Actinomycetes</taxon>
        <taxon>Pseudonocardiales</taxon>
        <taxon>Pseudonocardiaceae</taxon>
        <taxon>Pseudonocardia</taxon>
    </lineage>
</organism>
<evidence type="ECO:0000313" key="11">
    <source>
        <dbReference type="Proteomes" id="UP000321685"/>
    </source>
</evidence>
<dbReference type="PANTHER" id="PTHR43292:SF3">
    <property type="entry name" value="ACYL-COA DEHYDROGENASE FADE29"/>
    <property type="match status" value="1"/>
</dbReference>
<comment type="caution">
    <text evidence="10">The sequence shown here is derived from an EMBL/GenBank/DDBJ whole genome shotgun (WGS) entry which is preliminary data.</text>
</comment>
<dbReference type="InterPro" id="IPR052161">
    <property type="entry name" value="Mycobact_Acyl-CoA_DH"/>
</dbReference>
<evidence type="ECO:0000259" key="7">
    <source>
        <dbReference type="Pfam" id="PF00441"/>
    </source>
</evidence>
<keyword evidence="3 6" id="KW-0285">Flavoprotein</keyword>
<gene>
    <name evidence="10" type="primary">fadE17</name>
    <name evidence="10" type="ORF">PSU4_20160</name>
</gene>
<protein>
    <submittedName>
        <fullName evidence="10">Putative acyl-CoA dehydrogenase FadE17</fullName>
    </submittedName>
</protein>
<evidence type="ECO:0000259" key="9">
    <source>
        <dbReference type="Pfam" id="PF02771"/>
    </source>
</evidence>
<feature type="domain" description="Acyl-CoA oxidase/dehydrogenase middle" evidence="8">
    <location>
        <begin position="120"/>
        <end position="211"/>
    </location>
</feature>
<dbReference type="InterPro" id="IPR009075">
    <property type="entry name" value="AcylCo_DH/oxidase_C"/>
</dbReference>
<dbReference type="RefSeq" id="WP_147105439.1">
    <property type="nucleotide sequence ID" value="NZ_BJVJ01000015.1"/>
</dbReference>
<evidence type="ECO:0000259" key="8">
    <source>
        <dbReference type="Pfam" id="PF02770"/>
    </source>
</evidence>
<name>A0A511DE60_9PSEU</name>
<evidence type="ECO:0000256" key="4">
    <source>
        <dbReference type="ARBA" id="ARBA00022827"/>
    </source>
</evidence>
<proteinExistence type="inferred from homology"/>
<evidence type="ECO:0000256" key="5">
    <source>
        <dbReference type="ARBA" id="ARBA00023002"/>
    </source>
</evidence>
<dbReference type="AlphaFoldDB" id="A0A511DE60"/>
<dbReference type="SUPFAM" id="SSF56645">
    <property type="entry name" value="Acyl-CoA dehydrogenase NM domain-like"/>
    <property type="match status" value="1"/>
</dbReference>
<reference evidence="10 11" key="1">
    <citation type="submission" date="2019-07" db="EMBL/GenBank/DDBJ databases">
        <title>Whole genome shotgun sequence of Pseudonocardia sulfidoxydans NBRC 16205.</title>
        <authorList>
            <person name="Hosoyama A."/>
            <person name="Uohara A."/>
            <person name="Ohji S."/>
            <person name="Ichikawa N."/>
        </authorList>
    </citation>
    <scope>NUCLEOTIDE SEQUENCE [LARGE SCALE GENOMIC DNA]</scope>
    <source>
        <strain evidence="10 11">NBRC 16205</strain>
    </source>
</reference>
<dbReference type="GO" id="GO:0050660">
    <property type="term" value="F:flavin adenine dinucleotide binding"/>
    <property type="evidence" value="ECO:0007669"/>
    <property type="project" value="InterPro"/>
</dbReference>
<feature type="domain" description="Acyl-CoA dehydrogenase/oxidase N-terminal" evidence="9">
    <location>
        <begin position="3"/>
        <end position="116"/>
    </location>
</feature>
<dbReference type="Gene3D" id="1.20.140.10">
    <property type="entry name" value="Butyryl-CoA Dehydrogenase, subunit A, domain 3"/>
    <property type="match status" value="1"/>
</dbReference>
<dbReference type="InterPro" id="IPR013786">
    <property type="entry name" value="AcylCoA_DH/ox_N"/>
</dbReference>
<evidence type="ECO:0000256" key="6">
    <source>
        <dbReference type="RuleBase" id="RU362125"/>
    </source>
</evidence>
<feature type="domain" description="Acyl-CoA dehydrogenase/oxidase C-terminal" evidence="7">
    <location>
        <begin position="226"/>
        <end position="390"/>
    </location>
</feature>
<dbReference type="Pfam" id="PF02770">
    <property type="entry name" value="Acyl-CoA_dh_M"/>
    <property type="match status" value="1"/>
</dbReference>
<dbReference type="EMBL" id="BJVJ01000015">
    <property type="protein sequence ID" value="GEL23062.1"/>
    <property type="molecule type" value="Genomic_DNA"/>
</dbReference>
<evidence type="ECO:0000313" key="10">
    <source>
        <dbReference type="EMBL" id="GEL23062.1"/>
    </source>
</evidence>
<keyword evidence="5 6" id="KW-0560">Oxidoreductase</keyword>
<dbReference type="SUPFAM" id="SSF47203">
    <property type="entry name" value="Acyl-CoA dehydrogenase C-terminal domain-like"/>
    <property type="match status" value="1"/>
</dbReference>
<dbReference type="Gene3D" id="2.40.110.10">
    <property type="entry name" value="Butyryl-CoA Dehydrogenase, subunit A, domain 2"/>
    <property type="match status" value="1"/>
</dbReference>
<keyword evidence="11" id="KW-1185">Reference proteome</keyword>
<dbReference type="Proteomes" id="UP000321685">
    <property type="component" value="Unassembled WGS sequence"/>
</dbReference>
<dbReference type="OrthoDB" id="3964153at2"/>
<dbReference type="GO" id="GO:0016627">
    <property type="term" value="F:oxidoreductase activity, acting on the CH-CH group of donors"/>
    <property type="evidence" value="ECO:0007669"/>
    <property type="project" value="InterPro"/>
</dbReference>
<comment type="similarity">
    <text evidence="2 6">Belongs to the acyl-CoA dehydrogenase family.</text>
</comment>
<dbReference type="Pfam" id="PF02771">
    <property type="entry name" value="Acyl-CoA_dh_N"/>
    <property type="match status" value="1"/>
</dbReference>
<evidence type="ECO:0000256" key="3">
    <source>
        <dbReference type="ARBA" id="ARBA00022630"/>
    </source>
</evidence>
<dbReference type="InterPro" id="IPR006091">
    <property type="entry name" value="Acyl-CoA_Oxase/DH_mid-dom"/>
</dbReference>
<sequence>MTFSERVAAFLADRLPADWQGYGALPPEERAAFLVDWRRALRDNGLLGVSWPVEYGGAGLGLAEQAVLAEEFARAGVPTHPHPNDTFGLNLIGPTLLHLGTDDQRRRFLRPTLDGDIRWAQGYSEPDAGSDLFALRTRAEVVGDELVLHGQKTWQTAGLSANWMFTLVRTDPDAHRSRGLSFVLLDLSRPGVDVRGIRTLTGETEFSEVFLDGARARIDDVVGGLGGGARVALALLGFERGAVGLAAALGHRTELDRLITLIRARGLADDPVVRQEVVQCWTRVHQLRCLALAALDAGLRGDPPGPESSLVKLLTAEHHQTVTDLAMRVLGPSVLAPTGPRAAEWLRPQPLGTPADSAAAWTDDYLNARARTIYGGSSEIQRDTIATRILGLPSSQGA</sequence>
<dbReference type="Gene3D" id="1.10.540.10">
    <property type="entry name" value="Acyl-CoA dehydrogenase/oxidase, N-terminal domain"/>
    <property type="match status" value="1"/>
</dbReference>